<evidence type="ECO:0000259" key="10">
    <source>
        <dbReference type="SMART" id="SM00385"/>
    </source>
</evidence>
<gene>
    <name evidence="12" type="primary">CCNE2</name>
</gene>
<evidence type="ECO:0000256" key="1">
    <source>
        <dbReference type="ARBA" id="ARBA00004123"/>
    </source>
</evidence>
<comment type="subcellular location">
    <subcellularLocation>
        <location evidence="1">Nucleus</location>
    </subcellularLocation>
</comment>
<keyword evidence="4" id="KW-0132">Cell division</keyword>
<accession>A0A8D0CI95</accession>
<keyword evidence="6" id="KW-0539">Nucleus</keyword>
<dbReference type="Ensembl" id="ENSSFOT00015081248.1">
    <property type="protein sequence ID" value="ENSSFOP00015068554.1"/>
    <property type="gene ID" value="ENSSFOG00015010060.2"/>
</dbReference>
<evidence type="ECO:0000256" key="3">
    <source>
        <dbReference type="ARBA" id="ARBA00022553"/>
    </source>
</evidence>
<proteinExistence type="inferred from homology"/>
<dbReference type="GO" id="GO:0051301">
    <property type="term" value="P:cell division"/>
    <property type="evidence" value="ECO:0007669"/>
    <property type="project" value="UniProtKB-KW"/>
</dbReference>
<evidence type="ECO:0000256" key="9">
    <source>
        <dbReference type="SAM" id="MobiDB-lite"/>
    </source>
</evidence>
<evidence type="ECO:0000259" key="11">
    <source>
        <dbReference type="SMART" id="SM01332"/>
    </source>
</evidence>
<protein>
    <submittedName>
        <fullName evidence="12">Cyclin E2</fullName>
    </submittedName>
</protein>
<dbReference type="SMART" id="SM01332">
    <property type="entry name" value="Cyclin_C"/>
    <property type="match status" value="1"/>
</dbReference>
<dbReference type="InterPro" id="IPR036915">
    <property type="entry name" value="Cyclin-like_sf"/>
</dbReference>
<dbReference type="SUPFAM" id="SSF47954">
    <property type="entry name" value="Cyclin-like"/>
    <property type="match status" value="2"/>
</dbReference>
<organism evidence="12 13">
    <name type="scientific">Scleropages formosus</name>
    <name type="common">Asian bonytongue</name>
    <name type="synonym">Osteoglossum formosum</name>
    <dbReference type="NCBI Taxonomy" id="113540"/>
    <lineage>
        <taxon>Eukaryota</taxon>
        <taxon>Metazoa</taxon>
        <taxon>Chordata</taxon>
        <taxon>Craniata</taxon>
        <taxon>Vertebrata</taxon>
        <taxon>Euteleostomi</taxon>
        <taxon>Actinopterygii</taxon>
        <taxon>Neopterygii</taxon>
        <taxon>Teleostei</taxon>
        <taxon>Osteoglossocephala</taxon>
        <taxon>Osteoglossomorpha</taxon>
        <taxon>Osteoglossiformes</taxon>
        <taxon>Osteoglossidae</taxon>
        <taxon>Scleropages</taxon>
    </lineage>
</organism>
<evidence type="ECO:0000256" key="5">
    <source>
        <dbReference type="ARBA" id="ARBA00023127"/>
    </source>
</evidence>
<dbReference type="InterPro" id="IPR048258">
    <property type="entry name" value="Cyclins_cyclin-box"/>
</dbReference>
<dbReference type="GO" id="GO:0005634">
    <property type="term" value="C:nucleus"/>
    <property type="evidence" value="ECO:0007669"/>
    <property type="project" value="UniProtKB-SubCell"/>
</dbReference>
<dbReference type="OrthoDB" id="5590282at2759"/>
<dbReference type="InterPro" id="IPR013763">
    <property type="entry name" value="Cyclin-like_dom"/>
</dbReference>
<dbReference type="InterPro" id="IPR004367">
    <property type="entry name" value="Cyclin_C-dom"/>
</dbReference>
<reference evidence="12" key="3">
    <citation type="submission" date="2025-09" db="UniProtKB">
        <authorList>
            <consortium name="Ensembl"/>
        </authorList>
    </citation>
    <scope>IDENTIFICATION</scope>
</reference>
<feature type="domain" description="Cyclin-like" evidence="10">
    <location>
        <begin position="131"/>
        <end position="216"/>
    </location>
</feature>
<evidence type="ECO:0000256" key="4">
    <source>
        <dbReference type="ARBA" id="ARBA00022618"/>
    </source>
</evidence>
<keyword evidence="5 8" id="KW-0195">Cyclin</keyword>
<evidence type="ECO:0000256" key="2">
    <source>
        <dbReference type="ARBA" id="ARBA00007143"/>
    </source>
</evidence>
<dbReference type="GeneTree" id="ENSGT00940000156934"/>
<keyword evidence="3" id="KW-0597">Phosphoprotein</keyword>
<reference evidence="12 13" key="1">
    <citation type="submission" date="2019-04" db="EMBL/GenBank/DDBJ databases">
        <authorList>
            <consortium name="Wellcome Sanger Institute Data Sharing"/>
        </authorList>
    </citation>
    <scope>NUCLEOTIDE SEQUENCE [LARGE SCALE GENOMIC DNA]</scope>
</reference>
<dbReference type="AlphaFoldDB" id="A0A8D0CI95"/>
<dbReference type="InterPro" id="IPR006671">
    <property type="entry name" value="Cyclin_N"/>
</dbReference>
<comment type="similarity">
    <text evidence="2">Belongs to the cyclin family. Cyclin E subfamily.</text>
</comment>
<sequence>MSRRSGLLQDKDVNSTMLSVKLTRKKASQCNRRKSKLTVTKVQMHTTEGQCLSVSDGPSILSETPHKELEVARSLSEFRNLKTSPLPCLSWGSSDDVWIKMLNKDLKYIHDKSFMKQNPNLQPKMRSILLDWLLEVSEEFSFHRETFYLAQDYFDRFMMTQDCVDKNCLQLIGITALFIASKVEEIYPPKLQDFAYLTDGSCLVDEIKLMELIMLKALNWEIRPETVISWLKLYIQVASLKDDPNILVPQFSQKTYIQIAQLLDLCILDINSLDYQYGVLAAAALSHFTSFEVAQNASGLRQDILAKCVSWMTPFMKTISESACEQVKDFTQVAREDGYNIQTHVDYLTMLTDAQQRQLESMNRLSPVPRSTILTPPKSTEKPSSH</sequence>
<feature type="region of interest" description="Disordered" evidence="9">
    <location>
        <begin position="365"/>
        <end position="386"/>
    </location>
</feature>
<keyword evidence="13" id="KW-1185">Reference proteome</keyword>
<dbReference type="InterPro" id="IPR039361">
    <property type="entry name" value="Cyclin"/>
</dbReference>
<evidence type="ECO:0000256" key="8">
    <source>
        <dbReference type="RuleBase" id="RU000383"/>
    </source>
</evidence>
<dbReference type="Proteomes" id="UP000694397">
    <property type="component" value="Chromosome 23"/>
</dbReference>
<dbReference type="Gene3D" id="1.10.472.10">
    <property type="entry name" value="Cyclin-like"/>
    <property type="match status" value="2"/>
</dbReference>
<name>A0A8D0CI95_SCLFO</name>
<dbReference type="Pfam" id="PF02984">
    <property type="entry name" value="Cyclin_C"/>
    <property type="match status" value="1"/>
</dbReference>
<keyword evidence="7" id="KW-0131">Cell cycle</keyword>
<dbReference type="SMART" id="SM00385">
    <property type="entry name" value="CYCLIN"/>
    <property type="match status" value="1"/>
</dbReference>
<evidence type="ECO:0000256" key="7">
    <source>
        <dbReference type="ARBA" id="ARBA00023306"/>
    </source>
</evidence>
<dbReference type="PROSITE" id="PS00292">
    <property type="entry name" value="CYCLINS"/>
    <property type="match status" value="1"/>
</dbReference>
<evidence type="ECO:0000313" key="13">
    <source>
        <dbReference type="Proteomes" id="UP000694397"/>
    </source>
</evidence>
<evidence type="ECO:0000256" key="6">
    <source>
        <dbReference type="ARBA" id="ARBA00023242"/>
    </source>
</evidence>
<dbReference type="KEGG" id="sfm:108933443"/>
<dbReference type="FunFam" id="1.10.472.10:FF:000024">
    <property type="entry name" value="G1/S-specific cyclin-E1"/>
    <property type="match status" value="1"/>
</dbReference>
<dbReference type="PANTHER" id="PTHR10177">
    <property type="entry name" value="CYCLINS"/>
    <property type="match status" value="1"/>
</dbReference>
<dbReference type="Pfam" id="PF00134">
    <property type="entry name" value="Cyclin_N"/>
    <property type="match status" value="1"/>
</dbReference>
<evidence type="ECO:0000313" key="12">
    <source>
        <dbReference type="Ensembl" id="ENSSFOP00015068554.1"/>
    </source>
</evidence>
<feature type="domain" description="Cyclin C-terminal" evidence="11">
    <location>
        <begin position="225"/>
        <end position="347"/>
    </location>
</feature>
<reference evidence="12" key="2">
    <citation type="submission" date="2025-08" db="UniProtKB">
        <authorList>
            <consortium name="Ensembl"/>
        </authorList>
    </citation>
    <scope>IDENTIFICATION</scope>
</reference>